<feature type="compositionally biased region" description="Basic and acidic residues" evidence="2">
    <location>
        <begin position="369"/>
        <end position="382"/>
    </location>
</feature>
<keyword evidence="1" id="KW-0175">Coiled coil</keyword>
<keyword evidence="4" id="KW-1185">Reference proteome</keyword>
<accession>A0ABP9XXQ1</accession>
<organism evidence="3 4">
    <name type="scientific">Helicostylum pulchrum</name>
    <dbReference type="NCBI Taxonomy" id="562976"/>
    <lineage>
        <taxon>Eukaryota</taxon>
        <taxon>Fungi</taxon>
        <taxon>Fungi incertae sedis</taxon>
        <taxon>Mucoromycota</taxon>
        <taxon>Mucoromycotina</taxon>
        <taxon>Mucoromycetes</taxon>
        <taxon>Mucorales</taxon>
        <taxon>Mucorineae</taxon>
        <taxon>Mucoraceae</taxon>
        <taxon>Helicostylum</taxon>
    </lineage>
</organism>
<feature type="compositionally biased region" description="Low complexity" evidence="2">
    <location>
        <begin position="716"/>
        <end position="727"/>
    </location>
</feature>
<feature type="region of interest" description="Disordered" evidence="2">
    <location>
        <begin position="431"/>
        <end position="450"/>
    </location>
</feature>
<evidence type="ECO:0000256" key="2">
    <source>
        <dbReference type="SAM" id="MobiDB-lite"/>
    </source>
</evidence>
<proteinExistence type="predicted"/>
<evidence type="ECO:0000256" key="1">
    <source>
        <dbReference type="SAM" id="Coils"/>
    </source>
</evidence>
<feature type="region of interest" description="Disordered" evidence="2">
    <location>
        <begin position="363"/>
        <end position="397"/>
    </location>
</feature>
<gene>
    <name evidence="3" type="ORF">HPULCUR_004960</name>
</gene>
<protein>
    <submittedName>
        <fullName evidence="3">Uncharacterized protein</fullName>
    </submittedName>
</protein>
<reference evidence="3 4" key="1">
    <citation type="submission" date="2024-04" db="EMBL/GenBank/DDBJ databases">
        <title>genome sequences of Mucor flavus KT1a and Helicostylum pulchrum KT1b strains isolation_sourced from the surface of a dry-aged beef.</title>
        <authorList>
            <person name="Toyotome T."/>
            <person name="Hosono M."/>
            <person name="Torimaru M."/>
            <person name="Fukuda K."/>
            <person name="Mikami N."/>
        </authorList>
    </citation>
    <scope>NUCLEOTIDE SEQUENCE [LARGE SCALE GENOMIC DNA]</scope>
    <source>
        <strain evidence="3 4">KT1b</strain>
    </source>
</reference>
<evidence type="ECO:0000313" key="3">
    <source>
        <dbReference type="EMBL" id="GAA5799544.1"/>
    </source>
</evidence>
<dbReference type="EMBL" id="BAABUJ010000013">
    <property type="protein sequence ID" value="GAA5799544.1"/>
    <property type="molecule type" value="Genomic_DNA"/>
</dbReference>
<feature type="region of interest" description="Disordered" evidence="2">
    <location>
        <begin position="701"/>
        <end position="731"/>
    </location>
</feature>
<dbReference type="Proteomes" id="UP001476247">
    <property type="component" value="Unassembled WGS sequence"/>
</dbReference>
<name>A0ABP9XXQ1_9FUNG</name>
<feature type="compositionally biased region" description="Low complexity" evidence="2">
    <location>
        <begin position="436"/>
        <end position="448"/>
    </location>
</feature>
<evidence type="ECO:0000313" key="4">
    <source>
        <dbReference type="Proteomes" id="UP001476247"/>
    </source>
</evidence>
<feature type="coiled-coil region" evidence="1">
    <location>
        <begin position="292"/>
        <end position="333"/>
    </location>
</feature>
<sequence>MRHRSTINSSTKPILAVSMESRSQSNESFSVSDYQHNLALLEQDWSNSQQQMGTPSSVTSSLFDICHCCGRQDCESLEYFNRTMKKLESDTRLAAEIGQGLLHKHETFVNESNQQRVQLEKQLEECHERLTDLEQSLDEVENQKDSVVKEKNKWLWEYQKRQKILDETLSDLEMANDKCNQLSIDLDIKTSELEKLRIFKFMVRNSETREESITSKLEDTKQELALCRRNELVLESKIKKLKMRYESLYNSHEQLARDIEDKMEETFNTSTVDPIKLVSSNSNNTNDLISLIKELSSANTKLKSDLMNCKEQLSDARDEITALMQKIDDNERKSEHKQVSLQDDLMKKSMSTNTIDFKKKPPISKRAASVKEKIPNKKEKSKTTIQPLPTVSSSMPTSTLVSCSPSSSSAIVHHHYHYYVKNNKGERVRMTDETESGSNSSSNDFSSGELMECCDTSEKNDLYSSVVMDMGIQNNSRELVISPSASSVMTIKDGTFTNSDIVQSPYILLQQHVTQILERLRGSDILALNRRLKRAFDITELSSMSNSVIENILMDIEILASRFLWIKSPLTEQEHMDGFFPLLEVLKGMLKELGNLRTTMNELQVEYVKKVQESEVRVEEEIIKKRLLKRQLKTQDPKPLAWITNMFYKTKSADDGISALTKTTTNSSTLIINPEEEDMIRKEGVHRVSTARTSSNTFDKRRQIIPHFPTQQPQLTTSNSNGTSRSSHAIPIRNKRSLHRLHIDYEGIGPAAIRPIPSDPEWKAVNFSSSWLGGK</sequence>
<feature type="compositionally biased region" description="Polar residues" evidence="2">
    <location>
        <begin position="383"/>
        <end position="397"/>
    </location>
</feature>
<comment type="caution">
    <text evidence="3">The sequence shown here is derived from an EMBL/GenBank/DDBJ whole genome shotgun (WGS) entry which is preliminary data.</text>
</comment>
<feature type="coiled-coil region" evidence="1">
    <location>
        <begin position="238"/>
        <end position="265"/>
    </location>
</feature>
<feature type="coiled-coil region" evidence="1">
    <location>
        <begin position="109"/>
        <end position="153"/>
    </location>
</feature>